<dbReference type="EMBL" id="NHRY01000260">
    <property type="protein sequence ID" value="PPQ27321.1"/>
    <property type="molecule type" value="Genomic_DNA"/>
</dbReference>
<dbReference type="OrthoDB" id="3525895at2"/>
<dbReference type="Gene3D" id="2.60.120.10">
    <property type="entry name" value="Jelly Rolls"/>
    <property type="match status" value="1"/>
</dbReference>
<evidence type="ECO:0000256" key="2">
    <source>
        <dbReference type="ARBA" id="ARBA00023125"/>
    </source>
</evidence>
<accession>A0A2S6MY88</accession>
<evidence type="ECO:0000256" key="3">
    <source>
        <dbReference type="ARBA" id="ARBA00023163"/>
    </source>
</evidence>
<dbReference type="InterPro" id="IPR014710">
    <property type="entry name" value="RmlC-like_jellyroll"/>
</dbReference>
<proteinExistence type="predicted"/>
<evidence type="ECO:0000259" key="4">
    <source>
        <dbReference type="PROSITE" id="PS50042"/>
    </source>
</evidence>
<dbReference type="PROSITE" id="PS50042">
    <property type="entry name" value="CNMP_BINDING_3"/>
    <property type="match status" value="1"/>
</dbReference>
<feature type="domain" description="Cyclic nucleotide-binding" evidence="4">
    <location>
        <begin position="8"/>
        <end position="113"/>
    </location>
</feature>
<dbReference type="GO" id="GO:0003677">
    <property type="term" value="F:DNA binding"/>
    <property type="evidence" value="ECO:0007669"/>
    <property type="project" value="UniProtKB-KW"/>
</dbReference>
<dbReference type="InterPro" id="IPR012318">
    <property type="entry name" value="HTH_CRP"/>
</dbReference>
<evidence type="ECO:0000313" key="7">
    <source>
        <dbReference type="Proteomes" id="UP000239724"/>
    </source>
</evidence>
<keyword evidence="3" id="KW-0804">Transcription</keyword>
<dbReference type="Proteomes" id="UP000239724">
    <property type="component" value="Unassembled WGS sequence"/>
</dbReference>
<evidence type="ECO:0000313" key="6">
    <source>
        <dbReference type="EMBL" id="PPQ27321.1"/>
    </source>
</evidence>
<keyword evidence="7" id="KW-1185">Reference proteome</keyword>
<organism evidence="6 7">
    <name type="scientific">Rhodopila globiformis</name>
    <name type="common">Rhodopseudomonas globiformis</name>
    <dbReference type="NCBI Taxonomy" id="1071"/>
    <lineage>
        <taxon>Bacteria</taxon>
        <taxon>Pseudomonadati</taxon>
        <taxon>Pseudomonadota</taxon>
        <taxon>Alphaproteobacteria</taxon>
        <taxon>Acetobacterales</taxon>
        <taxon>Acetobacteraceae</taxon>
        <taxon>Rhodopila</taxon>
    </lineage>
</organism>
<dbReference type="CDD" id="cd00038">
    <property type="entry name" value="CAP_ED"/>
    <property type="match status" value="1"/>
</dbReference>
<comment type="caution">
    <text evidence="6">The sequence shown here is derived from an EMBL/GenBank/DDBJ whole genome shotgun (WGS) entry which is preliminary data.</text>
</comment>
<dbReference type="SUPFAM" id="SSF51206">
    <property type="entry name" value="cAMP-binding domain-like"/>
    <property type="match status" value="1"/>
</dbReference>
<reference evidence="6 7" key="1">
    <citation type="journal article" date="2018" name="Arch. Microbiol.">
        <title>New insights into the metabolic potential of the phototrophic purple bacterium Rhodopila globiformis DSM 161(T) from its draft genome sequence and evidence for a vanadium-dependent nitrogenase.</title>
        <authorList>
            <person name="Imhoff J.F."/>
            <person name="Rahn T."/>
            <person name="Kunzel S."/>
            <person name="Neulinger S.C."/>
        </authorList>
    </citation>
    <scope>NUCLEOTIDE SEQUENCE [LARGE SCALE GENOMIC DNA]</scope>
    <source>
        <strain evidence="6 7">DSM 161</strain>
    </source>
</reference>
<sequence length="231" mass="25170">MSLASITVFKGMSQHDLRRLEQGSVALEPHDGTTLFAQGDPADAVYAVTGGDGHVRIGVIDRHSKALMVEVFRSSDIFGEIGVMDSDVRSAAAVIEGRVRLVKISRAAFLSALKTCPSLGEALCRMMALRLRRTFALLQDATFESLEVRLARQILYLAEREGRPTDHGIRLAHRFRQADLADLLGATTRSIITILNAWRTAGVVAYDTDRALLTVRNLAALRAITGADSPE</sequence>
<evidence type="ECO:0000256" key="1">
    <source>
        <dbReference type="ARBA" id="ARBA00023015"/>
    </source>
</evidence>
<keyword evidence="1" id="KW-0805">Transcription regulation</keyword>
<dbReference type="InterPro" id="IPR050397">
    <property type="entry name" value="Env_Response_Regulators"/>
</dbReference>
<dbReference type="Pfam" id="PF00027">
    <property type="entry name" value="cNMP_binding"/>
    <property type="match status" value="1"/>
</dbReference>
<dbReference type="GO" id="GO:0003700">
    <property type="term" value="F:DNA-binding transcription factor activity"/>
    <property type="evidence" value="ECO:0007669"/>
    <property type="project" value="TreeGrafter"/>
</dbReference>
<dbReference type="SMART" id="SM00100">
    <property type="entry name" value="cNMP"/>
    <property type="match status" value="1"/>
</dbReference>
<gene>
    <name evidence="6" type="ORF">CCS01_27630</name>
</gene>
<dbReference type="PANTHER" id="PTHR24567">
    <property type="entry name" value="CRP FAMILY TRANSCRIPTIONAL REGULATORY PROTEIN"/>
    <property type="match status" value="1"/>
</dbReference>
<dbReference type="SMART" id="SM00419">
    <property type="entry name" value="HTH_CRP"/>
    <property type="match status" value="1"/>
</dbReference>
<dbReference type="AlphaFoldDB" id="A0A2S6MY88"/>
<dbReference type="InterPro" id="IPR018490">
    <property type="entry name" value="cNMP-bd_dom_sf"/>
</dbReference>
<dbReference type="PANTHER" id="PTHR24567:SF68">
    <property type="entry name" value="DNA-BINDING TRANSCRIPTIONAL DUAL REGULATOR CRP"/>
    <property type="match status" value="1"/>
</dbReference>
<feature type="domain" description="HTH crp-type" evidence="5">
    <location>
        <begin position="144"/>
        <end position="219"/>
    </location>
</feature>
<keyword evidence="2" id="KW-0238">DNA-binding</keyword>
<protein>
    <recommendedName>
        <fullName evidence="8">Crp/Fnr family transcriptional regulator</fullName>
    </recommendedName>
</protein>
<dbReference type="Pfam" id="PF13545">
    <property type="entry name" value="HTH_Crp_2"/>
    <property type="match status" value="1"/>
</dbReference>
<dbReference type="InterPro" id="IPR036390">
    <property type="entry name" value="WH_DNA-bd_sf"/>
</dbReference>
<evidence type="ECO:0000259" key="5">
    <source>
        <dbReference type="PROSITE" id="PS51063"/>
    </source>
</evidence>
<dbReference type="GO" id="GO:0005829">
    <property type="term" value="C:cytosol"/>
    <property type="evidence" value="ECO:0007669"/>
    <property type="project" value="TreeGrafter"/>
</dbReference>
<dbReference type="InterPro" id="IPR036388">
    <property type="entry name" value="WH-like_DNA-bd_sf"/>
</dbReference>
<name>A0A2S6MY88_RHOGL</name>
<dbReference type="Gene3D" id="1.10.10.10">
    <property type="entry name" value="Winged helix-like DNA-binding domain superfamily/Winged helix DNA-binding domain"/>
    <property type="match status" value="1"/>
</dbReference>
<dbReference type="PROSITE" id="PS51063">
    <property type="entry name" value="HTH_CRP_2"/>
    <property type="match status" value="1"/>
</dbReference>
<dbReference type="SUPFAM" id="SSF46785">
    <property type="entry name" value="Winged helix' DNA-binding domain"/>
    <property type="match status" value="1"/>
</dbReference>
<dbReference type="InterPro" id="IPR000595">
    <property type="entry name" value="cNMP-bd_dom"/>
</dbReference>
<dbReference type="RefSeq" id="WP_104522051.1">
    <property type="nucleotide sequence ID" value="NZ_NHRY01000260.1"/>
</dbReference>
<evidence type="ECO:0008006" key="8">
    <source>
        <dbReference type="Google" id="ProtNLM"/>
    </source>
</evidence>